<evidence type="ECO:0000256" key="2">
    <source>
        <dbReference type="ARBA" id="ARBA00009861"/>
    </source>
</evidence>
<evidence type="ECO:0000256" key="5">
    <source>
        <dbReference type="SAM" id="MobiDB-lite"/>
    </source>
</evidence>
<keyword evidence="4" id="KW-0012">Acyltransferase</keyword>
<dbReference type="Proteomes" id="UP001140453">
    <property type="component" value="Unassembled WGS sequence"/>
</dbReference>
<comment type="caution">
    <text evidence="6">The sequence shown here is derived from an EMBL/GenBank/DDBJ whole genome shotgun (WGS) entry which is preliminary data.</text>
</comment>
<feature type="region of interest" description="Disordered" evidence="5">
    <location>
        <begin position="400"/>
        <end position="419"/>
    </location>
</feature>
<reference evidence="6" key="1">
    <citation type="submission" date="2022-10" db="EMBL/GenBank/DDBJ databases">
        <title>Tapping the CABI collections for fungal endophytes: first genome assemblies for Collariella, Neodidymelliopsis, Ascochyta clinopodiicola, Didymella pomorum, Didymosphaeria variabile, Neocosmospora piperis and Neocucurbitaria cava.</title>
        <authorList>
            <person name="Hill R."/>
        </authorList>
    </citation>
    <scope>NUCLEOTIDE SEQUENCE</scope>
    <source>
        <strain evidence="6">IMI 355082</strain>
    </source>
</reference>
<name>A0A9W8YVD2_9PEZI</name>
<feature type="compositionally biased region" description="Basic and acidic residues" evidence="5">
    <location>
        <begin position="400"/>
        <end position="414"/>
    </location>
</feature>
<accession>A0A9W8YVD2</accession>
<organism evidence="6 7">
    <name type="scientific">Gnomoniopsis smithogilvyi</name>
    <dbReference type="NCBI Taxonomy" id="1191159"/>
    <lineage>
        <taxon>Eukaryota</taxon>
        <taxon>Fungi</taxon>
        <taxon>Dikarya</taxon>
        <taxon>Ascomycota</taxon>
        <taxon>Pezizomycotina</taxon>
        <taxon>Sordariomycetes</taxon>
        <taxon>Sordariomycetidae</taxon>
        <taxon>Diaporthales</taxon>
        <taxon>Gnomoniaceae</taxon>
        <taxon>Gnomoniopsis</taxon>
    </lineage>
</organism>
<dbReference type="Pfam" id="PF02458">
    <property type="entry name" value="Transferase"/>
    <property type="match status" value="1"/>
</dbReference>
<dbReference type="PANTHER" id="PTHR31896:SF69">
    <property type="entry name" value="FAMILY REGULATORY PROTEIN, PUTATIVE (AFU_ORTHOLOGUE AFUA_3G14730)-RELATED"/>
    <property type="match status" value="1"/>
</dbReference>
<comment type="similarity">
    <text evidence="2">Belongs to the plant acyltransferase family.</text>
</comment>
<dbReference type="AlphaFoldDB" id="A0A9W8YVD2"/>
<evidence type="ECO:0000256" key="3">
    <source>
        <dbReference type="ARBA" id="ARBA00022679"/>
    </source>
</evidence>
<protein>
    <submittedName>
        <fullName evidence="6">Uncharacterized protein</fullName>
    </submittedName>
</protein>
<keyword evidence="3" id="KW-0808">Transferase</keyword>
<proteinExistence type="inferred from homology"/>
<evidence type="ECO:0000313" key="6">
    <source>
        <dbReference type="EMBL" id="KAJ4393544.1"/>
    </source>
</evidence>
<keyword evidence="7" id="KW-1185">Reference proteome</keyword>
<sequence>MITNWSFRFHDVLDADKLHRSLEELISQGDKWAKLGGRFRRNKNGKIELHIPAAFDPKRPAVLFTHESHNMSVKDHVLNDTMPDPTIHNEFPCILDTPEKLDSILRGPSAPLHIDDLIYTDRPNLTLHVINFTDDTFVTLTYSHSLMDGVGKREVVTNWSKALAGHMSDIKPVARFDDDPMATVASQPGEPYLHEAMMLKGWEKWYWVFRLVWWMVRNPVRRQRNLFIPSAAFARIRKQAEERKNESDPSVARAPPPYLSDNVILTAWLARLACLTMPPDSHRPISISSAVDLRGCLQPPDIDPSRAYIQNLVAYTWTHLDVAKLVREPLGLAAASIRTSLKTQLTTPQTKAAARVTYQAVKNDGSVNMFTDRDSFTVSVSSVAKAKYLEAVDFSPAIMKPRDDSNRSSLEPHETPSGMPVWQFSTPQCRIMPPCLIVVQGKDRAGNYWVQLVVSAAVWNKIEQEIRSV</sequence>
<gene>
    <name evidence="6" type="ORF">N0V93_002756</name>
</gene>
<dbReference type="Gene3D" id="3.30.559.10">
    <property type="entry name" value="Chloramphenicol acetyltransferase-like domain"/>
    <property type="match status" value="2"/>
</dbReference>
<evidence type="ECO:0000256" key="4">
    <source>
        <dbReference type="ARBA" id="ARBA00023315"/>
    </source>
</evidence>
<dbReference type="OrthoDB" id="21502at2759"/>
<dbReference type="InterPro" id="IPR051283">
    <property type="entry name" value="Sec_Metabolite_Acyltrans"/>
</dbReference>
<dbReference type="GO" id="GO:0016746">
    <property type="term" value="F:acyltransferase activity"/>
    <property type="evidence" value="ECO:0007669"/>
    <property type="project" value="UniProtKB-KW"/>
</dbReference>
<comment type="pathway">
    <text evidence="1">Secondary metabolite biosynthesis.</text>
</comment>
<dbReference type="EMBL" id="JAPEVB010000002">
    <property type="protein sequence ID" value="KAJ4393544.1"/>
    <property type="molecule type" value="Genomic_DNA"/>
</dbReference>
<evidence type="ECO:0000256" key="1">
    <source>
        <dbReference type="ARBA" id="ARBA00005179"/>
    </source>
</evidence>
<dbReference type="PANTHER" id="PTHR31896">
    <property type="entry name" value="FAMILY REGULATORY PROTEIN, PUTATIVE (AFU_ORTHOLOGUE AFUA_3G14730)-RELATED"/>
    <property type="match status" value="1"/>
</dbReference>
<evidence type="ECO:0000313" key="7">
    <source>
        <dbReference type="Proteomes" id="UP001140453"/>
    </source>
</evidence>
<dbReference type="InterPro" id="IPR023213">
    <property type="entry name" value="CAT-like_dom_sf"/>
</dbReference>